<name>A0ACB9LLJ1_9MYRT</name>
<proteinExistence type="predicted"/>
<evidence type="ECO:0000313" key="1">
    <source>
        <dbReference type="EMBL" id="KAI4312241.1"/>
    </source>
</evidence>
<comment type="caution">
    <text evidence="1">The sequence shown here is derived from an EMBL/GenBank/DDBJ whole genome shotgun (WGS) entry which is preliminary data.</text>
</comment>
<gene>
    <name evidence="1" type="ORF">MLD38_037075</name>
</gene>
<evidence type="ECO:0000313" key="2">
    <source>
        <dbReference type="Proteomes" id="UP001057402"/>
    </source>
</evidence>
<accession>A0ACB9LLJ1</accession>
<reference evidence="2" key="1">
    <citation type="journal article" date="2023" name="Front. Plant Sci.">
        <title>Chromosomal-level genome assembly of Melastoma candidum provides insights into trichome evolution.</title>
        <authorList>
            <person name="Zhong Y."/>
            <person name="Wu W."/>
            <person name="Sun C."/>
            <person name="Zou P."/>
            <person name="Liu Y."/>
            <person name="Dai S."/>
            <person name="Zhou R."/>
        </authorList>
    </citation>
    <scope>NUCLEOTIDE SEQUENCE [LARGE SCALE GENOMIC DNA]</scope>
</reference>
<dbReference type="EMBL" id="CM042890">
    <property type="protein sequence ID" value="KAI4312241.1"/>
    <property type="molecule type" value="Genomic_DNA"/>
</dbReference>
<organism evidence="1 2">
    <name type="scientific">Melastoma candidum</name>
    <dbReference type="NCBI Taxonomy" id="119954"/>
    <lineage>
        <taxon>Eukaryota</taxon>
        <taxon>Viridiplantae</taxon>
        <taxon>Streptophyta</taxon>
        <taxon>Embryophyta</taxon>
        <taxon>Tracheophyta</taxon>
        <taxon>Spermatophyta</taxon>
        <taxon>Magnoliopsida</taxon>
        <taxon>eudicotyledons</taxon>
        <taxon>Gunneridae</taxon>
        <taxon>Pentapetalae</taxon>
        <taxon>rosids</taxon>
        <taxon>malvids</taxon>
        <taxon>Myrtales</taxon>
        <taxon>Melastomataceae</taxon>
        <taxon>Melastomatoideae</taxon>
        <taxon>Melastomateae</taxon>
        <taxon>Melastoma</taxon>
    </lineage>
</organism>
<dbReference type="Proteomes" id="UP001057402">
    <property type="component" value="Chromosome 11"/>
</dbReference>
<sequence>MYRLVNTTSPGVRNISRLTELFEEGHNNYQQFHRRGVNPLELTWPRSWVMTEPGSSFRPISAANIRQRGNEITLMLGEPSRVNERADRHLPMLSERGDRQLPVRMPILREPRNHSFSVVSSRASDVGEDVIVSRLEVASAPPLVEEVSRRSVDSRTPSQHTGRIIGYRHVSLLVYEDPVDQPREESIRMLRVTNPVSSLSEIPEVCEVIEQIAKQRSMEIDDIWRMIEPSREVTRHKSFSVQKEELSTYVALTFKFPGYYEYSLDTLIDTGCSISCARLNALPDEWWEPLQKSIHMVNVDGMATIVSHRALNVSVFIGGQKFIIKEILAHPLLEADIILGNAFLKGQRENLPFVQDADDITIGCVKISILPDPKLRLKFGFYLIKRTEYCGDSPCERAFRVRARRGDTRIMSMNGCRLVEQEHDWMQTLFSPTSTSSSGWYDDLFVNIKQEVCMTVKLTGTKWDKFLMKLADNFSNDPLKLWTRNGLKAD</sequence>
<keyword evidence="2" id="KW-1185">Reference proteome</keyword>
<protein>
    <submittedName>
        <fullName evidence="1">Uncharacterized protein</fullName>
    </submittedName>
</protein>